<name>A0A2G2VDT4_CAPBA</name>
<accession>A0A2G2VDT4</accession>
<dbReference type="OrthoDB" id="852009at2759"/>
<dbReference type="InterPro" id="IPR001810">
    <property type="entry name" value="F-box_dom"/>
</dbReference>
<keyword evidence="3" id="KW-1185">Reference proteome</keyword>
<sequence length="259" mass="29073">MCLSSADKVTRYLLVVGGIVKMCLSLDGQCYLLLGGGVWFEARIAEMCLSSVDKVTRYLWVVGGIVEMCLSLDGQSCPVLGGGMWGVARIAEMCLSSADKVTRYSCSKECNSSILEVYLPLCSCLFYVDYFWRCTMPPEITDLPDNAVNAILMRLPFQDAVRTSMISKKWRYKWCKLPQLMLDDELWKTTDNLLSPSIKFTTILYNILTLHPGPITNFTLSMSKLKKYPKISNLMHFLYKGIQHALPTSLPGGLKTLIC</sequence>
<dbReference type="PANTHER" id="PTHR31639:SF189">
    <property type="entry name" value="F-BOX DOMAIN-CONTAINING PROTEIN"/>
    <property type="match status" value="1"/>
</dbReference>
<feature type="domain" description="F-box" evidence="1">
    <location>
        <begin position="137"/>
        <end position="190"/>
    </location>
</feature>
<gene>
    <name evidence="2" type="ORF">CQW23_27470</name>
</gene>
<dbReference type="Gene3D" id="1.20.1280.50">
    <property type="match status" value="1"/>
</dbReference>
<comment type="caution">
    <text evidence="2">The sequence shown here is derived from an EMBL/GenBank/DDBJ whole genome shotgun (WGS) entry which is preliminary data.</text>
</comment>
<dbReference type="Pfam" id="PF00646">
    <property type="entry name" value="F-box"/>
    <property type="match status" value="1"/>
</dbReference>
<evidence type="ECO:0000313" key="2">
    <source>
        <dbReference type="EMBL" id="PHT31133.1"/>
    </source>
</evidence>
<dbReference type="Proteomes" id="UP000224567">
    <property type="component" value="Unassembled WGS sequence"/>
</dbReference>
<dbReference type="EMBL" id="MLFT02000012">
    <property type="protein sequence ID" value="PHT31133.1"/>
    <property type="molecule type" value="Genomic_DNA"/>
</dbReference>
<dbReference type="InterPro" id="IPR036047">
    <property type="entry name" value="F-box-like_dom_sf"/>
</dbReference>
<organism evidence="2 3">
    <name type="scientific">Capsicum baccatum</name>
    <name type="common">Peruvian pepper</name>
    <dbReference type="NCBI Taxonomy" id="33114"/>
    <lineage>
        <taxon>Eukaryota</taxon>
        <taxon>Viridiplantae</taxon>
        <taxon>Streptophyta</taxon>
        <taxon>Embryophyta</taxon>
        <taxon>Tracheophyta</taxon>
        <taxon>Spermatophyta</taxon>
        <taxon>Magnoliopsida</taxon>
        <taxon>eudicotyledons</taxon>
        <taxon>Gunneridae</taxon>
        <taxon>Pentapetalae</taxon>
        <taxon>asterids</taxon>
        <taxon>lamiids</taxon>
        <taxon>Solanales</taxon>
        <taxon>Solanaceae</taxon>
        <taxon>Solanoideae</taxon>
        <taxon>Capsiceae</taxon>
        <taxon>Capsicum</taxon>
    </lineage>
</organism>
<reference evidence="3" key="2">
    <citation type="journal article" date="2017" name="J. Anim. Genet.">
        <title>Multiple reference genome sequences of hot pepper reveal the massive evolution of plant disease resistance genes by retroduplication.</title>
        <authorList>
            <person name="Kim S."/>
            <person name="Park J."/>
            <person name="Yeom S.-I."/>
            <person name="Kim Y.-M."/>
            <person name="Seo E."/>
            <person name="Kim K.-T."/>
            <person name="Kim M.-S."/>
            <person name="Lee J.M."/>
            <person name="Cheong K."/>
            <person name="Shin H.-S."/>
            <person name="Kim S.-B."/>
            <person name="Han K."/>
            <person name="Lee J."/>
            <person name="Park M."/>
            <person name="Lee H.-A."/>
            <person name="Lee H.-Y."/>
            <person name="Lee Y."/>
            <person name="Oh S."/>
            <person name="Lee J.H."/>
            <person name="Choi E."/>
            <person name="Choi E."/>
            <person name="Lee S.E."/>
            <person name="Jeon J."/>
            <person name="Kim H."/>
            <person name="Choi G."/>
            <person name="Song H."/>
            <person name="Lee J."/>
            <person name="Lee S.-C."/>
            <person name="Kwon J.-K."/>
            <person name="Lee H.-Y."/>
            <person name="Koo N."/>
            <person name="Hong Y."/>
            <person name="Kim R.W."/>
            <person name="Kang W.-H."/>
            <person name="Huh J.H."/>
            <person name="Kang B.-C."/>
            <person name="Yang T.-J."/>
            <person name="Lee Y.-H."/>
            <person name="Bennetzen J.L."/>
            <person name="Choi D."/>
        </authorList>
    </citation>
    <scope>NUCLEOTIDE SEQUENCE [LARGE SCALE GENOMIC DNA]</scope>
    <source>
        <strain evidence="3">cv. PBC81</strain>
    </source>
</reference>
<protein>
    <recommendedName>
        <fullName evidence="1">F-box domain-containing protein</fullName>
    </recommendedName>
</protein>
<proteinExistence type="predicted"/>
<dbReference type="SUPFAM" id="SSF81383">
    <property type="entry name" value="F-box domain"/>
    <property type="match status" value="1"/>
</dbReference>
<dbReference type="PROSITE" id="PS50181">
    <property type="entry name" value="FBOX"/>
    <property type="match status" value="1"/>
</dbReference>
<dbReference type="STRING" id="33114.A0A2G2VDT4"/>
<reference evidence="2 3" key="1">
    <citation type="journal article" date="2017" name="Genome Biol.">
        <title>New reference genome sequences of hot pepper reveal the massive evolution of plant disease-resistance genes by retroduplication.</title>
        <authorList>
            <person name="Kim S."/>
            <person name="Park J."/>
            <person name="Yeom S.I."/>
            <person name="Kim Y.M."/>
            <person name="Seo E."/>
            <person name="Kim K.T."/>
            <person name="Kim M.S."/>
            <person name="Lee J.M."/>
            <person name="Cheong K."/>
            <person name="Shin H.S."/>
            <person name="Kim S.B."/>
            <person name="Han K."/>
            <person name="Lee J."/>
            <person name="Park M."/>
            <person name="Lee H.A."/>
            <person name="Lee H.Y."/>
            <person name="Lee Y."/>
            <person name="Oh S."/>
            <person name="Lee J.H."/>
            <person name="Choi E."/>
            <person name="Choi E."/>
            <person name="Lee S.E."/>
            <person name="Jeon J."/>
            <person name="Kim H."/>
            <person name="Choi G."/>
            <person name="Song H."/>
            <person name="Lee J."/>
            <person name="Lee S.C."/>
            <person name="Kwon J.K."/>
            <person name="Lee H.Y."/>
            <person name="Koo N."/>
            <person name="Hong Y."/>
            <person name="Kim R.W."/>
            <person name="Kang W.H."/>
            <person name="Huh J.H."/>
            <person name="Kang B.C."/>
            <person name="Yang T.J."/>
            <person name="Lee Y.H."/>
            <person name="Bennetzen J.L."/>
            <person name="Choi D."/>
        </authorList>
    </citation>
    <scope>NUCLEOTIDE SEQUENCE [LARGE SCALE GENOMIC DNA]</scope>
    <source>
        <strain evidence="3">cv. PBC81</strain>
    </source>
</reference>
<dbReference type="AlphaFoldDB" id="A0A2G2VDT4"/>
<evidence type="ECO:0000313" key="3">
    <source>
        <dbReference type="Proteomes" id="UP000224567"/>
    </source>
</evidence>
<dbReference type="PANTHER" id="PTHR31639">
    <property type="entry name" value="F-BOX PROTEIN-LIKE"/>
    <property type="match status" value="1"/>
</dbReference>
<evidence type="ECO:0000259" key="1">
    <source>
        <dbReference type="PROSITE" id="PS50181"/>
    </source>
</evidence>